<evidence type="ECO:0000256" key="1">
    <source>
        <dbReference type="ARBA" id="ARBA00004123"/>
    </source>
</evidence>
<keyword evidence="6" id="KW-0804">Transcription</keyword>
<dbReference type="GO" id="GO:0005634">
    <property type="term" value="C:nucleus"/>
    <property type="evidence" value="ECO:0007669"/>
    <property type="project" value="UniProtKB-SubCell"/>
</dbReference>
<evidence type="ECO:0000256" key="3">
    <source>
        <dbReference type="ARBA" id="ARBA00023015"/>
    </source>
</evidence>
<dbReference type="SUPFAM" id="SSF54171">
    <property type="entry name" value="DNA-binding domain"/>
    <property type="match status" value="1"/>
</dbReference>
<evidence type="ECO:0000256" key="5">
    <source>
        <dbReference type="ARBA" id="ARBA00023159"/>
    </source>
</evidence>
<keyword evidence="5" id="KW-0010">Activator</keyword>
<sequence>SGGYEVTSERRRPPRRAKKSKIHRDSSADSERTFLGVRQTQSGKWVARIQDKGLRQTFATYNTAEEAALAYDEAARKLWEKEAIINFLIDLPPTTLSSELFDFRCLVLFANMD</sequence>
<dbReference type="Pfam" id="PF00847">
    <property type="entry name" value="AP2"/>
    <property type="match status" value="1"/>
</dbReference>
<protein>
    <recommendedName>
        <fullName evidence="10">AP2/ERF domain-containing protein</fullName>
    </recommendedName>
</protein>
<comment type="subcellular location">
    <subcellularLocation>
        <location evidence="1">Nucleus</location>
    </subcellularLocation>
</comment>
<feature type="domain" description="AP2/ERF" evidence="10">
    <location>
        <begin position="33"/>
        <end position="88"/>
    </location>
</feature>
<keyword evidence="2" id="KW-0936">Ethylene signaling pathway</keyword>
<dbReference type="Proteomes" id="UP001634007">
    <property type="component" value="Unassembled WGS sequence"/>
</dbReference>
<evidence type="ECO:0000256" key="2">
    <source>
        <dbReference type="ARBA" id="ARBA00022745"/>
    </source>
</evidence>
<keyword evidence="7" id="KW-0539">Nucleus</keyword>
<keyword evidence="3" id="KW-0805">Transcription regulation</keyword>
<proteinExistence type="inferred from homology"/>
<evidence type="ECO:0000256" key="6">
    <source>
        <dbReference type="ARBA" id="ARBA00023163"/>
    </source>
</evidence>
<evidence type="ECO:0000256" key="8">
    <source>
        <dbReference type="ARBA" id="ARBA00024343"/>
    </source>
</evidence>
<evidence type="ECO:0000256" key="9">
    <source>
        <dbReference type="SAM" id="MobiDB-lite"/>
    </source>
</evidence>
<evidence type="ECO:0000256" key="7">
    <source>
        <dbReference type="ARBA" id="ARBA00023242"/>
    </source>
</evidence>
<accession>A0ABD3JCL5</accession>
<keyword evidence="12" id="KW-1185">Reference proteome</keyword>
<dbReference type="SMART" id="SM00380">
    <property type="entry name" value="AP2"/>
    <property type="match status" value="1"/>
</dbReference>
<name>A0ABD3JCL5_EUCGL</name>
<evidence type="ECO:0000256" key="4">
    <source>
        <dbReference type="ARBA" id="ARBA00023125"/>
    </source>
</evidence>
<comment type="similarity">
    <text evidence="8">Belongs to the AP2/ERF transcription factor family. ERF subfamily.</text>
</comment>
<dbReference type="PROSITE" id="PS51032">
    <property type="entry name" value="AP2_ERF"/>
    <property type="match status" value="1"/>
</dbReference>
<keyword evidence="4" id="KW-0238">DNA-binding</keyword>
<dbReference type="Gene3D" id="3.30.730.10">
    <property type="entry name" value="AP2/ERF domain"/>
    <property type="match status" value="1"/>
</dbReference>
<gene>
    <name evidence="11" type="ORF">ACJRO7_029930</name>
</gene>
<evidence type="ECO:0000313" key="11">
    <source>
        <dbReference type="EMBL" id="KAL3724840.1"/>
    </source>
</evidence>
<dbReference type="CDD" id="cd00018">
    <property type="entry name" value="AP2"/>
    <property type="match status" value="1"/>
</dbReference>
<evidence type="ECO:0000259" key="10">
    <source>
        <dbReference type="PROSITE" id="PS51032"/>
    </source>
</evidence>
<dbReference type="InterPro" id="IPR036955">
    <property type="entry name" value="AP2/ERF_dom_sf"/>
</dbReference>
<organism evidence="11 12">
    <name type="scientific">Eucalyptus globulus</name>
    <name type="common">Tasmanian blue gum</name>
    <dbReference type="NCBI Taxonomy" id="34317"/>
    <lineage>
        <taxon>Eukaryota</taxon>
        <taxon>Viridiplantae</taxon>
        <taxon>Streptophyta</taxon>
        <taxon>Embryophyta</taxon>
        <taxon>Tracheophyta</taxon>
        <taxon>Spermatophyta</taxon>
        <taxon>Magnoliopsida</taxon>
        <taxon>eudicotyledons</taxon>
        <taxon>Gunneridae</taxon>
        <taxon>Pentapetalae</taxon>
        <taxon>rosids</taxon>
        <taxon>malvids</taxon>
        <taxon>Myrtales</taxon>
        <taxon>Myrtaceae</taxon>
        <taxon>Myrtoideae</taxon>
        <taxon>Eucalypteae</taxon>
        <taxon>Eucalyptus</taxon>
    </lineage>
</organism>
<dbReference type="EMBL" id="JBJKBG010000008">
    <property type="protein sequence ID" value="KAL3724840.1"/>
    <property type="molecule type" value="Genomic_DNA"/>
</dbReference>
<dbReference type="GO" id="GO:0003677">
    <property type="term" value="F:DNA binding"/>
    <property type="evidence" value="ECO:0007669"/>
    <property type="project" value="UniProtKB-KW"/>
</dbReference>
<evidence type="ECO:0000313" key="12">
    <source>
        <dbReference type="Proteomes" id="UP001634007"/>
    </source>
</evidence>
<dbReference type="InterPro" id="IPR016177">
    <property type="entry name" value="DNA-bd_dom_sf"/>
</dbReference>
<feature type="region of interest" description="Disordered" evidence="9">
    <location>
        <begin position="1"/>
        <end position="30"/>
    </location>
</feature>
<dbReference type="InterPro" id="IPR050913">
    <property type="entry name" value="AP2/ERF_ERF"/>
</dbReference>
<feature type="compositionally biased region" description="Basic residues" evidence="9">
    <location>
        <begin position="12"/>
        <end position="22"/>
    </location>
</feature>
<dbReference type="PANTHER" id="PTHR31194">
    <property type="entry name" value="SHN SHINE , DNA BINDING / TRANSCRIPTION FACTOR"/>
    <property type="match status" value="1"/>
</dbReference>
<dbReference type="InterPro" id="IPR001471">
    <property type="entry name" value="AP2/ERF_dom"/>
</dbReference>
<dbReference type="PANTHER" id="PTHR31194:SF189">
    <property type="entry name" value="AP2_ERF DOMAIN-CONTAINING PROTEIN"/>
    <property type="match status" value="1"/>
</dbReference>
<feature type="non-terminal residue" evidence="11">
    <location>
        <position position="1"/>
    </location>
</feature>
<dbReference type="GO" id="GO:0009873">
    <property type="term" value="P:ethylene-activated signaling pathway"/>
    <property type="evidence" value="ECO:0007669"/>
    <property type="project" value="UniProtKB-KW"/>
</dbReference>
<dbReference type="AlphaFoldDB" id="A0ABD3JCL5"/>
<reference evidence="11 12" key="1">
    <citation type="submission" date="2024-11" db="EMBL/GenBank/DDBJ databases">
        <title>Chromosome-level genome assembly of Eucalyptus globulus Labill. provides insights into its genome evolution.</title>
        <authorList>
            <person name="Li X."/>
        </authorList>
    </citation>
    <scope>NUCLEOTIDE SEQUENCE [LARGE SCALE GENOMIC DNA]</scope>
    <source>
        <strain evidence="11">CL2024</strain>
        <tissue evidence="11">Fresh tender leaves</tissue>
    </source>
</reference>
<comment type="caution">
    <text evidence="11">The sequence shown here is derived from an EMBL/GenBank/DDBJ whole genome shotgun (WGS) entry which is preliminary data.</text>
</comment>